<gene>
    <name evidence="2" type="ORF">RS130_11000</name>
</gene>
<accession>A0ABU3SWK0</accession>
<sequence length="158" mass="17417">MNAKYEFRLATLGDAVVIAELVCALTQEITSATGADLVDQLPQTSELCKRLMGQGEYAAFLAIAEQEVVAIATFTETYALYAGGKMGVIQECYVRPEHRGEKIGARLLAHVKQYGKHQSWACIELCTPPLPAYSRTLNFYQQNGLVPVGGRKMREMLT</sequence>
<evidence type="ECO:0000259" key="1">
    <source>
        <dbReference type="PROSITE" id="PS51186"/>
    </source>
</evidence>
<evidence type="ECO:0000313" key="3">
    <source>
        <dbReference type="Proteomes" id="UP001247805"/>
    </source>
</evidence>
<protein>
    <submittedName>
        <fullName evidence="2">GNAT family N-acetyltransferase</fullName>
    </submittedName>
</protein>
<name>A0ABU3SWK0_9ALTE</name>
<comment type="caution">
    <text evidence="2">The sequence shown here is derived from an EMBL/GenBank/DDBJ whole genome shotgun (WGS) entry which is preliminary data.</text>
</comment>
<evidence type="ECO:0000313" key="2">
    <source>
        <dbReference type="EMBL" id="MDU0354391.1"/>
    </source>
</evidence>
<dbReference type="PROSITE" id="PS51186">
    <property type="entry name" value="GNAT"/>
    <property type="match status" value="1"/>
</dbReference>
<reference evidence="2 3" key="1">
    <citation type="submission" date="2023-10" db="EMBL/GenBank/DDBJ databases">
        <title>Glaciecola aquimarina strain GGW-M5 nov., isolated from a coastal seawater.</title>
        <authorList>
            <person name="Bayburt H."/>
            <person name="Kim J.M."/>
            <person name="Choi B.J."/>
            <person name="Jeon C.O."/>
        </authorList>
    </citation>
    <scope>NUCLEOTIDE SEQUENCE [LARGE SCALE GENOMIC DNA]</scope>
    <source>
        <strain evidence="2 3">KCTC 32108</strain>
    </source>
</reference>
<dbReference type="CDD" id="cd04301">
    <property type="entry name" value="NAT_SF"/>
    <property type="match status" value="1"/>
</dbReference>
<dbReference type="Gene3D" id="3.40.630.30">
    <property type="match status" value="1"/>
</dbReference>
<keyword evidence="3" id="KW-1185">Reference proteome</keyword>
<dbReference type="Pfam" id="PF00583">
    <property type="entry name" value="Acetyltransf_1"/>
    <property type="match status" value="1"/>
</dbReference>
<dbReference type="SUPFAM" id="SSF55729">
    <property type="entry name" value="Acyl-CoA N-acyltransferases (Nat)"/>
    <property type="match status" value="1"/>
</dbReference>
<dbReference type="InterPro" id="IPR016181">
    <property type="entry name" value="Acyl_CoA_acyltransferase"/>
</dbReference>
<dbReference type="Proteomes" id="UP001247805">
    <property type="component" value="Unassembled WGS sequence"/>
</dbReference>
<organism evidence="2 3">
    <name type="scientific">Paraglaciecola aquimarina</name>
    <dbReference type="NCBI Taxonomy" id="1235557"/>
    <lineage>
        <taxon>Bacteria</taxon>
        <taxon>Pseudomonadati</taxon>
        <taxon>Pseudomonadota</taxon>
        <taxon>Gammaproteobacteria</taxon>
        <taxon>Alteromonadales</taxon>
        <taxon>Alteromonadaceae</taxon>
        <taxon>Paraglaciecola</taxon>
    </lineage>
</organism>
<dbReference type="EMBL" id="JAWDIO010000002">
    <property type="protein sequence ID" value="MDU0354391.1"/>
    <property type="molecule type" value="Genomic_DNA"/>
</dbReference>
<proteinExistence type="predicted"/>
<feature type="domain" description="N-acetyltransferase" evidence="1">
    <location>
        <begin position="5"/>
        <end position="158"/>
    </location>
</feature>
<dbReference type="InterPro" id="IPR000182">
    <property type="entry name" value="GNAT_dom"/>
</dbReference>
<dbReference type="RefSeq" id="WP_316025995.1">
    <property type="nucleotide sequence ID" value="NZ_JAWDIO010000002.1"/>
</dbReference>